<evidence type="ECO:0000256" key="4">
    <source>
        <dbReference type="ARBA" id="ARBA00022695"/>
    </source>
</evidence>
<comment type="catalytic activity">
    <reaction evidence="7">
        <text>DNA(n) + a 2'-deoxyribonucleoside 5'-triphosphate = DNA(n+1) + diphosphate</text>
        <dbReference type="Rhea" id="RHEA:22508"/>
        <dbReference type="Rhea" id="RHEA-COMP:17339"/>
        <dbReference type="Rhea" id="RHEA-COMP:17340"/>
        <dbReference type="ChEBI" id="CHEBI:33019"/>
        <dbReference type="ChEBI" id="CHEBI:61560"/>
        <dbReference type="ChEBI" id="CHEBI:173112"/>
        <dbReference type="EC" id="2.7.7.7"/>
    </reaction>
</comment>
<evidence type="ECO:0000256" key="3">
    <source>
        <dbReference type="ARBA" id="ARBA00022679"/>
    </source>
</evidence>
<dbReference type="EC" id="2.7.7.7" evidence="1"/>
<dbReference type="InterPro" id="IPR027417">
    <property type="entry name" value="P-loop_NTPase"/>
</dbReference>
<evidence type="ECO:0000256" key="5">
    <source>
        <dbReference type="ARBA" id="ARBA00022705"/>
    </source>
</evidence>
<evidence type="ECO:0000256" key="2">
    <source>
        <dbReference type="ARBA" id="ARBA00014363"/>
    </source>
</evidence>
<dbReference type="Pfam" id="PF13177">
    <property type="entry name" value="DNA_pol3_delta2"/>
    <property type="match status" value="1"/>
</dbReference>
<reference evidence="9 10" key="1">
    <citation type="submission" date="2021-03" db="EMBL/GenBank/DDBJ databases">
        <title>Aliifodinibius sp. nov., a new bacterium isolated from saline soil.</title>
        <authorList>
            <person name="Galisteo C."/>
            <person name="De La Haba R."/>
            <person name="Sanchez-Porro C."/>
            <person name="Ventosa A."/>
        </authorList>
    </citation>
    <scope>NUCLEOTIDE SEQUENCE [LARGE SCALE GENOMIC DNA]</scope>
    <source>
        <strain evidence="9 10">1BSP15-2V2</strain>
    </source>
</reference>
<sequence>MTAFNNLSFNFGDQRLVGQQFAREQIERIIQSGRISHAYLFSGPPGIGKKAFALAFAELINGVDNLTQLGAQAFSKKSSWFSHPDIHLFLPVPTSAIRNKNVEKELRPRLEMLRDDPYEVVDFSQRPSLTDDDSSKNLQAFYPIKYFREYIRKAARYKPNEGRKNIIVLTGIEHMRKEAANSFLKLLEEPSEDLIFLLTTSHSEALLPTIISRCQHIQLSTLKTQEIEQALIEHDELAKDDASYLARVSGGNYTMTRFFDAKQLKSLRQEVIDYLRASYVQDAVQITENAQNWQKNQNIEGQIAILNVLEVFLRDLLVYRSTENATLVTNADQLDVIQKFCKTLEGARLEAMIEEINKCKPMLYQNVQGKLVFTALALRFSNLMRDLDPEIADNEPFKHLPAFSE</sequence>
<dbReference type="Gene3D" id="3.40.50.300">
    <property type="entry name" value="P-loop containing nucleotide triphosphate hydrolases"/>
    <property type="match status" value="1"/>
</dbReference>
<accession>A0ABT3PLM2</accession>
<evidence type="ECO:0000256" key="6">
    <source>
        <dbReference type="ARBA" id="ARBA00022932"/>
    </source>
</evidence>
<keyword evidence="10" id="KW-1185">Reference proteome</keyword>
<protein>
    <recommendedName>
        <fullName evidence="2">DNA polymerase III subunit delta'</fullName>
        <ecNumber evidence="1">2.7.7.7</ecNumber>
    </recommendedName>
</protein>
<organism evidence="9 10">
    <name type="scientific">Fodinibius salsisoli</name>
    <dbReference type="NCBI Taxonomy" id="2820877"/>
    <lineage>
        <taxon>Bacteria</taxon>
        <taxon>Pseudomonadati</taxon>
        <taxon>Balneolota</taxon>
        <taxon>Balneolia</taxon>
        <taxon>Balneolales</taxon>
        <taxon>Balneolaceae</taxon>
        <taxon>Fodinibius</taxon>
    </lineage>
</organism>
<dbReference type="Proteomes" id="UP001207918">
    <property type="component" value="Unassembled WGS sequence"/>
</dbReference>
<keyword evidence="3" id="KW-0808">Transferase</keyword>
<evidence type="ECO:0000313" key="9">
    <source>
        <dbReference type="EMBL" id="MCW9706663.1"/>
    </source>
</evidence>
<evidence type="ECO:0000256" key="7">
    <source>
        <dbReference type="ARBA" id="ARBA00049244"/>
    </source>
</evidence>
<name>A0ABT3PLM2_9BACT</name>
<gene>
    <name evidence="9" type="ORF">J6I44_07335</name>
</gene>
<evidence type="ECO:0000256" key="1">
    <source>
        <dbReference type="ARBA" id="ARBA00012417"/>
    </source>
</evidence>
<dbReference type="PANTHER" id="PTHR11669">
    <property type="entry name" value="REPLICATION FACTOR C / DNA POLYMERASE III GAMMA-TAU SUBUNIT"/>
    <property type="match status" value="1"/>
</dbReference>
<dbReference type="InterPro" id="IPR050238">
    <property type="entry name" value="DNA_Rep/Repair_Clamp_Loader"/>
</dbReference>
<keyword evidence="4" id="KW-0548">Nucleotidyltransferase</keyword>
<dbReference type="SUPFAM" id="SSF52540">
    <property type="entry name" value="P-loop containing nucleoside triphosphate hydrolases"/>
    <property type="match status" value="1"/>
</dbReference>
<dbReference type="PANTHER" id="PTHR11669:SF8">
    <property type="entry name" value="DNA POLYMERASE III SUBUNIT DELTA"/>
    <property type="match status" value="1"/>
</dbReference>
<dbReference type="InterPro" id="IPR015199">
    <property type="entry name" value="DNA_pol_III_delta_C"/>
</dbReference>
<keyword evidence="5" id="KW-0235">DNA replication</keyword>
<dbReference type="EMBL" id="JAGGJA010000004">
    <property type="protein sequence ID" value="MCW9706663.1"/>
    <property type="molecule type" value="Genomic_DNA"/>
</dbReference>
<keyword evidence="6" id="KW-0239">DNA-directed DNA polymerase</keyword>
<dbReference type="Pfam" id="PF09115">
    <property type="entry name" value="DNApol3-delta_C"/>
    <property type="match status" value="1"/>
</dbReference>
<feature type="domain" description="DNA polymerase III delta subunit C-terminal" evidence="8">
    <location>
        <begin position="264"/>
        <end position="380"/>
    </location>
</feature>
<dbReference type="RefSeq" id="WP_265765392.1">
    <property type="nucleotide sequence ID" value="NZ_JAGGJA010000004.1"/>
</dbReference>
<evidence type="ECO:0000313" key="10">
    <source>
        <dbReference type="Proteomes" id="UP001207918"/>
    </source>
</evidence>
<comment type="caution">
    <text evidence="9">The sequence shown here is derived from an EMBL/GenBank/DDBJ whole genome shotgun (WGS) entry which is preliminary data.</text>
</comment>
<dbReference type="Gene3D" id="1.20.272.10">
    <property type="match status" value="1"/>
</dbReference>
<proteinExistence type="predicted"/>
<evidence type="ECO:0000259" key="8">
    <source>
        <dbReference type="Pfam" id="PF09115"/>
    </source>
</evidence>